<gene>
    <name evidence="2" type="ORF">B0T17DRAFT_617007</name>
</gene>
<evidence type="ECO:0000256" key="1">
    <source>
        <dbReference type="SAM" id="MobiDB-lite"/>
    </source>
</evidence>
<evidence type="ECO:0000313" key="3">
    <source>
        <dbReference type="Proteomes" id="UP001174934"/>
    </source>
</evidence>
<protein>
    <submittedName>
        <fullName evidence="2">Uncharacterized protein</fullName>
    </submittedName>
</protein>
<reference evidence="2" key="1">
    <citation type="submission" date="2023-06" db="EMBL/GenBank/DDBJ databases">
        <title>Genome-scale phylogeny and comparative genomics of the fungal order Sordariales.</title>
        <authorList>
            <consortium name="Lawrence Berkeley National Laboratory"/>
            <person name="Hensen N."/>
            <person name="Bonometti L."/>
            <person name="Westerberg I."/>
            <person name="Brannstrom I.O."/>
            <person name="Guillou S."/>
            <person name="Cros-Aarteil S."/>
            <person name="Calhoun S."/>
            <person name="Haridas S."/>
            <person name="Kuo A."/>
            <person name="Mondo S."/>
            <person name="Pangilinan J."/>
            <person name="Riley R."/>
            <person name="LaButti K."/>
            <person name="Andreopoulos B."/>
            <person name="Lipzen A."/>
            <person name="Chen C."/>
            <person name="Yanf M."/>
            <person name="Daum C."/>
            <person name="Ng V."/>
            <person name="Clum A."/>
            <person name="Steindorff A."/>
            <person name="Ohm R."/>
            <person name="Martin F."/>
            <person name="Silar P."/>
            <person name="Natvig D."/>
            <person name="Lalanne C."/>
            <person name="Gautier V."/>
            <person name="Ament-velasquez S.L."/>
            <person name="Kruys A."/>
            <person name="Hutchinson M.I."/>
            <person name="Powell A.J."/>
            <person name="Barry K."/>
            <person name="Miller A.N."/>
            <person name="Grigoriev I.V."/>
            <person name="Debuchy R."/>
            <person name="Gladieux P."/>
            <person name="Thoren M.H."/>
            <person name="Johannesson H."/>
        </authorList>
    </citation>
    <scope>NUCLEOTIDE SEQUENCE</scope>
    <source>
        <strain evidence="2">SMH3391-2</strain>
    </source>
</reference>
<proteinExistence type="predicted"/>
<name>A0AA40C4L9_9PEZI</name>
<dbReference type="EMBL" id="JAULSR010000003">
    <property type="protein sequence ID" value="KAK0624845.1"/>
    <property type="molecule type" value="Genomic_DNA"/>
</dbReference>
<accession>A0AA40C4L9</accession>
<keyword evidence="3" id="KW-1185">Reference proteome</keyword>
<organism evidence="2 3">
    <name type="scientific">Bombardia bombarda</name>
    <dbReference type="NCBI Taxonomy" id="252184"/>
    <lineage>
        <taxon>Eukaryota</taxon>
        <taxon>Fungi</taxon>
        <taxon>Dikarya</taxon>
        <taxon>Ascomycota</taxon>
        <taxon>Pezizomycotina</taxon>
        <taxon>Sordariomycetes</taxon>
        <taxon>Sordariomycetidae</taxon>
        <taxon>Sordariales</taxon>
        <taxon>Lasiosphaeriaceae</taxon>
        <taxon>Bombardia</taxon>
    </lineage>
</organism>
<dbReference type="AlphaFoldDB" id="A0AA40C4L9"/>
<sequence>MAYYHQSSTASYDSYPHHPQPAHLPPPHVELVAYGPSRQRPMLYIADEPDEPDYGRRVIYVEEREERKSKPIRNNDVGVGAGNWGLLSRALCTFDNISREGMSERRSAIDLSGSPAPDGTLPAPRTPRCLAHTLHPAYKLAHSLSLRQWYNIAAAAAAAATAAARGQSILDQYTSFRRDE</sequence>
<evidence type="ECO:0000313" key="2">
    <source>
        <dbReference type="EMBL" id="KAK0624845.1"/>
    </source>
</evidence>
<feature type="region of interest" description="Disordered" evidence="1">
    <location>
        <begin position="1"/>
        <end position="25"/>
    </location>
</feature>
<dbReference type="Proteomes" id="UP001174934">
    <property type="component" value="Unassembled WGS sequence"/>
</dbReference>
<feature type="compositionally biased region" description="Polar residues" evidence="1">
    <location>
        <begin position="1"/>
        <end position="12"/>
    </location>
</feature>
<comment type="caution">
    <text evidence="2">The sequence shown here is derived from an EMBL/GenBank/DDBJ whole genome shotgun (WGS) entry which is preliminary data.</text>
</comment>